<dbReference type="Gene3D" id="1.20.120.160">
    <property type="entry name" value="HPT domain"/>
    <property type="match status" value="1"/>
</dbReference>
<dbReference type="KEGG" id="cid:P73_3673"/>
<dbReference type="InterPro" id="IPR036641">
    <property type="entry name" value="HPT_dom_sf"/>
</dbReference>
<evidence type="ECO:0000313" key="3">
    <source>
        <dbReference type="EMBL" id="AJE48388.1"/>
    </source>
</evidence>
<protein>
    <recommendedName>
        <fullName evidence="2">HPt domain-containing protein</fullName>
    </recommendedName>
</protein>
<proteinExistence type="predicted"/>
<evidence type="ECO:0000256" key="1">
    <source>
        <dbReference type="ARBA" id="ARBA00023012"/>
    </source>
</evidence>
<dbReference type="InterPro" id="IPR008207">
    <property type="entry name" value="Sig_transdc_His_kin_Hpt_dom"/>
</dbReference>
<dbReference type="SUPFAM" id="SSF47226">
    <property type="entry name" value="Histidine-containing phosphotransfer domain, HPT domain"/>
    <property type="match status" value="1"/>
</dbReference>
<gene>
    <name evidence="3" type="ORF">P73_3673</name>
</gene>
<organism evidence="3 4">
    <name type="scientific">Celeribacter indicus</name>
    <dbReference type="NCBI Taxonomy" id="1208324"/>
    <lineage>
        <taxon>Bacteria</taxon>
        <taxon>Pseudomonadati</taxon>
        <taxon>Pseudomonadota</taxon>
        <taxon>Alphaproteobacteria</taxon>
        <taxon>Rhodobacterales</taxon>
        <taxon>Roseobacteraceae</taxon>
        <taxon>Celeribacter</taxon>
    </lineage>
</organism>
<dbReference type="HOGENOM" id="CLU_2033886_0_0_5"/>
<feature type="domain" description="HPt" evidence="2">
    <location>
        <begin position="36"/>
        <end position="114"/>
    </location>
</feature>
<accession>A0A0B5DY63</accession>
<dbReference type="AlphaFoldDB" id="A0A0B5DY63"/>
<reference evidence="3 4" key="1">
    <citation type="journal article" date="2014" name="Int. J. Syst. Evol. Microbiol.">
        <title>Celeribacter indicus sp. nov., a polycyclic aromatic hydrocarbon-degrading bacterium from deep-sea sediment and reclassification of Huaishuia halophila as Celeribacter halophilus comb. nov.</title>
        <authorList>
            <person name="Lai Q."/>
            <person name="Cao J."/>
            <person name="Yuan J."/>
            <person name="Li F."/>
            <person name="Shao Z."/>
        </authorList>
    </citation>
    <scope>NUCLEOTIDE SEQUENCE [LARGE SCALE GENOMIC DNA]</scope>
    <source>
        <strain evidence="3">P73</strain>
    </source>
</reference>
<keyword evidence="1" id="KW-0902">Two-component regulatory system</keyword>
<dbReference type="Proteomes" id="UP000031521">
    <property type="component" value="Chromosome"/>
</dbReference>
<dbReference type="Pfam" id="PF01627">
    <property type="entry name" value="Hpt"/>
    <property type="match status" value="1"/>
</dbReference>
<dbReference type="RefSeq" id="WP_043870731.1">
    <property type="nucleotide sequence ID" value="NZ_CP004393.1"/>
</dbReference>
<dbReference type="STRING" id="1208324.P73_3673"/>
<evidence type="ECO:0000259" key="2">
    <source>
        <dbReference type="Pfam" id="PF01627"/>
    </source>
</evidence>
<dbReference type="EMBL" id="CP004393">
    <property type="protein sequence ID" value="AJE48388.1"/>
    <property type="molecule type" value="Genomic_DNA"/>
</dbReference>
<keyword evidence="4" id="KW-1185">Reference proteome</keyword>
<name>A0A0B5DY63_9RHOB</name>
<sequence>MTTTMPIAENMPPELASALRQVRERFVTGLAPLILEIEALHEQIAEGRSPDAAATRMAFVAHRIRGLAGTVGIGTLGSRASAVEDQARAILRHGICTDPEGFEATVEALLDEMEDAVVDFS</sequence>
<dbReference type="GO" id="GO:0004672">
    <property type="term" value="F:protein kinase activity"/>
    <property type="evidence" value="ECO:0007669"/>
    <property type="project" value="UniProtKB-ARBA"/>
</dbReference>
<dbReference type="GO" id="GO:0000160">
    <property type="term" value="P:phosphorelay signal transduction system"/>
    <property type="evidence" value="ECO:0007669"/>
    <property type="project" value="UniProtKB-KW"/>
</dbReference>
<evidence type="ECO:0000313" key="4">
    <source>
        <dbReference type="Proteomes" id="UP000031521"/>
    </source>
</evidence>